<reference evidence="5" key="2">
    <citation type="submission" date="2020-02" db="EMBL/GenBank/DDBJ databases">
        <authorList>
            <consortium name="NCBI Pathogen Detection Project"/>
        </authorList>
    </citation>
    <scope>NUCLEOTIDE SEQUENCE</scope>
    <source>
        <strain evidence="5">CIS 1131/72</strain>
    </source>
</reference>
<dbReference type="GO" id="GO:0000976">
    <property type="term" value="F:transcription cis-regulatory region binding"/>
    <property type="evidence" value="ECO:0007669"/>
    <property type="project" value="TreeGrafter"/>
</dbReference>
<gene>
    <name evidence="5" type="ORF">G7161_004128</name>
</gene>
<name>A0A748HM95_SALTI</name>
<dbReference type="AlphaFoldDB" id="A0A748HM95"/>
<feature type="domain" description="HTH araC/xylS-type" evidence="4">
    <location>
        <begin position="24"/>
        <end position="120"/>
    </location>
</feature>
<dbReference type="PANTHER" id="PTHR47894">
    <property type="entry name" value="HTH-TYPE TRANSCRIPTIONAL REGULATOR GADX"/>
    <property type="match status" value="1"/>
</dbReference>
<reference evidence="5" key="1">
    <citation type="journal article" date="2018" name="Genome Biol.">
        <title>SKESA: strategic k-mer extension for scrupulous assemblies.</title>
        <authorList>
            <person name="Souvorov A."/>
            <person name="Agarwala R."/>
            <person name="Lipman D.J."/>
        </authorList>
    </citation>
    <scope>NUCLEOTIDE SEQUENCE</scope>
    <source>
        <strain evidence="5">CIS 1131/72</strain>
    </source>
</reference>
<evidence type="ECO:0000256" key="3">
    <source>
        <dbReference type="ARBA" id="ARBA00023163"/>
    </source>
</evidence>
<dbReference type="SUPFAM" id="SSF46689">
    <property type="entry name" value="Homeodomain-like"/>
    <property type="match status" value="1"/>
</dbReference>
<dbReference type="GO" id="GO:0005829">
    <property type="term" value="C:cytosol"/>
    <property type="evidence" value="ECO:0007669"/>
    <property type="project" value="TreeGrafter"/>
</dbReference>
<dbReference type="Pfam" id="PF12833">
    <property type="entry name" value="HTH_18"/>
    <property type="match status" value="1"/>
</dbReference>
<organism evidence="5">
    <name type="scientific">Salmonella typhi</name>
    <dbReference type="NCBI Taxonomy" id="90370"/>
    <lineage>
        <taxon>Bacteria</taxon>
        <taxon>Pseudomonadati</taxon>
        <taxon>Pseudomonadota</taxon>
        <taxon>Gammaproteobacteria</taxon>
        <taxon>Enterobacterales</taxon>
        <taxon>Enterobacteriaceae</taxon>
        <taxon>Salmonella</taxon>
    </lineage>
</organism>
<sequence>MYFFVFNAKRFFSFVLRVADSTVQKVKRIIHTDLSRSWQIKDVSALMHVSDSLLKKRLKLENSSFLQILLDMRMQKARVFINRGYSVSQTAALCGYASASYFICQFRKYFKITPFKYMHVQGEDKFCG</sequence>
<comment type="caution">
    <text evidence="5">The sequence shown here is derived from an EMBL/GenBank/DDBJ whole genome shotgun (WGS) entry which is preliminary data.</text>
</comment>
<protein>
    <submittedName>
        <fullName evidence="5">Helix-turn-helix domain-containing protein</fullName>
    </submittedName>
</protein>
<dbReference type="PROSITE" id="PS00041">
    <property type="entry name" value="HTH_ARAC_FAMILY_1"/>
    <property type="match status" value="1"/>
</dbReference>
<evidence type="ECO:0000256" key="1">
    <source>
        <dbReference type="ARBA" id="ARBA00023015"/>
    </source>
</evidence>
<dbReference type="Gene3D" id="1.10.10.60">
    <property type="entry name" value="Homeodomain-like"/>
    <property type="match status" value="1"/>
</dbReference>
<evidence type="ECO:0000313" key="5">
    <source>
        <dbReference type="EMBL" id="HAF5023726.1"/>
    </source>
</evidence>
<dbReference type="SMART" id="SM00342">
    <property type="entry name" value="HTH_ARAC"/>
    <property type="match status" value="1"/>
</dbReference>
<keyword evidence="3" id="KW-0804">Transcription</keyword>
<dbReference type="InterPro" id="IPR018060">
    <property type="entry name" value="HTH_AraC"/>
</dbReference>
<keyword evidence="1" id="KW-0805">Transcription regulation</keyword>
<dbReference type="PANTHER" id="PTHR47894:SF4">
    <property type="entry name" value="HTH-TYPE TRANSCRIPTIONAL REGULATOR GADX"/>
    <property type="match status" value="1"/>
</dbReference>
<evidence type="ECO:0000256" key="2">
    <source>
        <dbReference type="ARBA" id="ARBA00023125"/>
    </source>
</evidence>
<proteinExistence type="predicted"/>
<dbReference type="InterPro" id="IPR018062">
    <property type="entry name" value="HTH_AraC-typ_CS"/>
</dbReference>
<keyword evidence="2" id="KW-0238">DNA-binding</keyword>
<evidence type="ECO:0000259" key="4">
    <source>
        <dbReference type="PROSITE" id="PS01124"/>
    </source>
</evidence>
<dbReference type="PROSITE" id="PS01124">
    <property type="entry name" value="HTH_ARAC_FAMILY_2"/>
    <property type="match status" value="1"/>
</dbReference>
<dbReference type="GO" id="GO:0003700">
    <property type="term" value="F:DNA-binding transcription factor activity"/>
    <property type="evidence" value="ECO:0007669"/>
    <property type="project" value="InterPro"/>
</dbReference>
<dbReference type="InterPro" id="IPR009057">
    <property type="entry name" value="Homeodomain-like_sf"/>
</dbReference>
<dbReference type="EMBL" id="DAAVJG010000019">
    <property type="protein sequence ID" value="HAF5023726.1"/>
    <property type="molecule type" value="Genomic_DNA"/>
</dbReference>
<accession>A0A748HM95</accession>